<organism evidence="2 3">
    <name type="scientific">Papaver nudicaule</name>
    <name type="common">Iceland poppy</name>
    <dbReference type="NCBI Taxonomy" id="74823"/>
    <lineage>
        <taxon>Eukaryota</taxon>
        <taxon>Viridiplantae</taxon>
        <taxon>Streptophyta</taxon>
        <taxon>Embryophyta</taxon>
        <taxon>Tracheophyta</taxon>
        <taxon>Spermatophyta</taxon>
        <taxon>Magnoliopsida</taxon>
        <taxon>Ranunculales</taxon>
        <taxon>Papaveraceae</taxon>
        <taxon>Papaveroideae</taxon>
        <taxon>Papaver</taxon>
    </lineage>
</organism>
<keyword evidence="3" id="KW-1185">Reference proteome</keyword>
<dbReference type="PANTHER" id="PTHR12858">
    <property type="entry name" value="RIBOSOME BIOGENESIS PROTEIN"/>
    <property type="match status" value="1"/>
</dbReference>
<accession>A0AA41S9S2</accession>
<dbReference type="InterPro" id="IPR030387">
    <property type="entry name" value="G_Bms1/Tsr1_dom"/>
</dbReference>
<reference evidence="2" key="1">
    <citation type="submission" date="2022-03" db="EMBL/GenBank/DDBJ databases">
        <title>A functionally conserved STORR gene fusion in Papaver species that diverged 16.8 million years ago.</title>
        <authorList>
            <person name="Catania T."/>
        </authorList>
    </citation>
    <scope>NUCLEOTIDE SEQUENCE</scope>
    <source>
        <strain evidence="2">S-191538</strain>
    </source>
</reference>
<dbReference type="GO" id="GO:0005525">
    <property type="term" value="F:GTP binding"/>
    <property type="evidence" value="ECO:0007669"/>
    <property type="project" value="TreeGrafter"/>
</dbReference>
<evidence type="ECO:0000313" key="3">
    <source>
        <dbReference type="Proteomes" id="UP001177140"/>
    </source>
</evidence>
<comment type="caution">
    <text evidence="2">The sequence shown here is derived from an EMBL/GenBank/DDBJ whole genome shotgun (WGS) entry which is preliminary data.</text>
</comment>
<sequence>MAFSSSCGDRKVVISDLDCIQVFKINDSPKVSAAAGLQLQSQAATDDDVTVEEFEEPPPYVIVVHGPRKVDKSVLIRSLVKHYTDENHNFWFTPELVMIISGERRRLQFVECPNSVKGMRDAAKYADAVILLIDAYVGFQMETFEFVNILRVHGMPKVIGVLTSLDMFDNVKEQTETKEHLMNYFQTEIYQGAGLFCLSAPEFGIYQKHEIGNLGSFILAMKFHPLSWRAALPYVLVDHFVDVTRPERVLMDNSCNRDVVLYGYLRGCDISRGAKVFLLNTSL</sequence>
<evidence type="ECO:0000259" key="1">
    <source>
        <dbReference type="PROSITE" id="PS51714"/>
    </source>
</evidence>
<dbReference type="InterPro" id="IPR039761">
    <property type="entry name" value="Bms1/Tsr1"/>
</dbReference>
<dbReference type="InterPro" id="IPR027417">
    <property type="entry name" value="P-loop_NTPase"/>
</dbReference>
<feature type="domain" description="Bms1-type G" evidence="1">
    <location>
        <begin position="57"/>
        <end position="224"/>
    </location>
</feature>
<dbReference type="Pfam" id="PF22298">
    <property type="entry name" value="Tsr1_G-like"/>
    <property type="match status" value="1"/>
</dbReference>
<dbReference type="SMART" id="SM00785">
    <property type="entry name" value="AARP2CN"/>
    <property type="match status" value="1"/>
</dbReference>
<dbReference type="GO" id="GO:0000462">
    <property type="term" value="P:maturation of SSU-rRNA from tricistronic rRNA transcript (SSU-rRNA, 5.8S rRNA, LSU-rRNA)"/>
    <property type="evidence" value="ECO:0007669"/>
    <property type="project" value="TreeGrafter"/>
</dbReference>
<gene>
    <name evidence="2" type="ORF">MKW94_009683</name>
</gene>
<dbReference type="InterPro" id="IPR012948">
    <property type="entry name" value="AARP2CN"/>
</dbReference>
<dbReference type="PANTHER" id="PTHR12858:SF2">
    <property type="entry name" value="RIBOSOME BIOGENESIS PROTEIN BMS1 HOMOLOG"/>
    <property type="match status" value="1"/>
</dbReference>
<dbReference type="EMBL" id="JAJJMA010159249">
    <property type="protein sequence ID" value="MCL7035649.1"/>
    <property type="molecule type" value="Genomic_DNA"/>
</dbReference>
<dbReference type="GO" id="GO:0000479">
    <property type="term" value="P:endonucleolytic cleavage of tricistronic rRNA transcript (SSU-rRNA, 5.8S rRNA, LSU-rRNA)"/>
    <property type="evidence" value="ECO:0007669"/>
    <property type="project" value="TreeGrafter"/>
</dbReference>
<dbReference type="PROSITE" id="PS51714">
    <property type="entry name" value="G_BMS1"/>
    <property type="match status" value="1"/>
</dbReference>
<protein>
    <recommendedName>
        <fullName evidence="1">Bms1-type G domain-containing protein</fullName>
    </recommendedName>
</protein>
<dbReference type="Proteomes" id="UP001177140">
    <property type="component" value="Unassembled WGS sequence"/>
</dbReference>
<dbReference type="GO" id="GO:0034511">
    <property type="term" value="F:U3 snoRNA binding"/>
    <property type="evidence" value="ECO:0007669"/>
    <property type="project" value="TreeGrafter"/>
</dbReference>
<proteinExistence type="predicted"/>
<dbReference type="Pfam" id="PF08142">
    <property type="entry name" value="AARP2CN"/>
    <property type="match status" value="1"/>
</dbReference>
<name>A0AA41S9S2_PAPNU</name>
<dbReference type="AlphaFoldDB" id="A0AA41S9S2"/>
<dbReference type="Gene3D" id="3.40.50.300">
    <property type="entry name" value="P-loop containing nucleotide triphosphate hydrolases"/>
    <property type="match status" value="1"/>
</dbReference>
<dbReference type="GO" id="GO:0005634">
    <property type="term" value="C:nucleus"/>
    <property type="evidence" value="ECO:0007669"/>
    <property type="project" value="InterPro"/>
</dbReference>
<evidence type="ECO:0000313" key="2">
    <source>
        <dbReference type="EMBL" id="MCL7035649.1"/>
    </source>
</evidence>
<dbReference type="GO" id="GO:0030686">
    <property type="term" value="C:90S preribosome"/>
    <property type="evidence" value="ECO:0007669"/>
    <property type="project" value="TreeGrafter"/>
</dbReference>
<dbReference type="GO" id="GO:0003924">
    <property type="term" value="F:GTPase activity"/>
    <property type="evidence" value="ECO:0007669"/>
    <property type="project" value="TreeGrafter"/>
</dbReference>
<dbReference type="SUPFAM" id="SSF52540">
    <property type="entry name" value="P-loop containing nucleoside triphosphate hydrolases"/>
    <property type="match status" value="1"/>
</dbReference>